<name>A0AA39NL94_ARMTA</name>
<dbReference type="InterPro" id="IPR006084">
    <property type="entry name" value="XPG/Rad2"/>
</dbReference>
<protein>
    <submittedName>
        <fullName evidence="1">PIN domain-like protein</fullName>
    </submittedName>
</protein>
<organism evidence="1 2">
    <name type="scientific">Armillaria tabescens</name>
    <name type="common">Ringless honey mushroom</name>
    <name type="synonym">Agaricus tabescens</name>
    <dbReference type="NCBI Taxonomy" id="1929756"/>
    <lineage>
        <taxon>Eukaryota</taxon>
        <taxon>Fungi</taxon>
        <taxon>Dikarya</taxon>
        <taxon>Basidiomycota</taxon>
        <taxon>Agaricomycotina</taxon>
        <taxon>Agaricomycetes</taxon>
        <taxon>Agaricomycetidae</taxon>
        <taxon>Agaricales</taxon>
        <taxon>Marasmiineae</taxon>
        <taxon>Physalacriaceae</taxon>
        <taxon>Desarmillaria</taxon>
    </lineage>
</organism>
<accession>A0AA39NL94</accession>
<dbReference type="PANTHER" id="PTHR11081:SF75">
    <property type="entry name" value="ENDONUCLEASE, PUTATIVE (AFU_ORTHOLOGUE AFUA_3G13260)-RELATED"/>
    <property type="match status" value="1"/>
</dbReference>
<dbReference type="GO" id="GO:0017108">
    <property type="term" value="F:5'-flap endonuclease activity"/>
    <property type="evidence" value="ECO:0007669"/>
    <property type="project" value="TreeGrafter"/>
</dbReference>
<dbReference type="InterPro" id="IPR029060">
    <property type="entry name" value="PIN-like_dom_sf"/>
</dbReference>
<proteinExistence type="predicted"/>
<dbReference type="Proteomes" id="UP001175211">
    <property type="component" value="Unassembled WGS sequence"/>
</dbReference>
<dbReference type="GeneID" id="85359941"/>
<dbReference type="PANTHER" id="PTHR11081">
    <property type="entry name" value="FLAP ENDONUCLEASE FAMILY MEMBER"/>
    <property type="match status" value="1"/>
</dbReference>
<dbReference type="RefSeq" id="XP_060337999.1">
    <property type="nucleotide sequence ID" value="XM_060476393.1"/>
</dbReference>
<dbReference type="AlphaFoldDB" id="A0AA39NL94"/>
<dbReference type="EMBL" id="JAUEPS010000002">
    <property type="protein sequence ID" value="KAK0467724.1"/>
    <property type="molecule type" value="Genomic_DNA"/>
</dbReference>
<dbReference type="Gene3D" id="3.40.50.1010">
    <property type="entry name" value="5'-nuclease"/>
    <property type="match status" value="2"/>
</dbReference>
<evidence type="ECO:0000313" key="1">
    <source>
        <dbReference type="EMBL" id="KAK0467724.1"/>
    </source>
</evidence>
<gene>
    <name evidence="1" type="ORF">EV420DRAFT_1634987</name>
</gene>
<reference evidence="1" key="1">
    <citation type="submission" date="2023-06" db="EMBL/GenBank/DDBJ databases">
        <authorList>
            <consortium name="Lawrence Berkeley National Laboratory"/>
            <person name="Ahrendt S."/>
            <person name="Sahu N."/>
            <person name="Indic B."/>
            <person name="Wong-Bajracharya J."/>
            <person name="Merenyi Z."/>
            <person name="Ke H.-M."/>
            <person name="Monk M."/>
            <person name="Kocsube S."/>
            <person name="Drula E."/>
            <person name="Lipzen A."/>
            <person name="Balint B."/>
            <person name="Henrissat B."/>
            <person name="Andreopoulos B."/>
            <person name="Martin F.M."/>
            <person name="Harder C.B."/>
            <person name="Rigling D."/>
            <person name="Ford K.L."/>
            <person name="Foster G.D."/>
            <person name="Pangilinan J."/>
            <person name="Papanicolaou A."/>
            <person name="Barry K."/>
            <person name="LaButti K."/>
            <person name="Viragh M."/>
            <person name="Koriabine M."/>
            <person name="Yan M."/>
            <person name="Riley R."/>
            <person name="Champramary S."/>
            <person name="Plett K.L."/>
            <person name="Tsai I.J."/>
            <person name="Slot J."/>
            <person name="Sipos G."/>
            <person name="Plett J."/>
            <person name="Nagy L.G."/>
            <person name="Grigoriev I.V."/>
        </authorList>
    </citation>
    <scope>NUCLEOTIDE SEQUENCE</scope>
    <source>
        <strain evidence="1">CCBAS 213</strain>
    </source>
</reference>
<comment type="caution">
    <text evidence="1">The sequence shown here is derived from an EMBL/GenBank/DDBJ whole genome shotgun (WGS) entry which is preliminary data.</text>
</comment>
<evidence type="ECO:0000313" key="2">
    <source>
        <dbReference type="Proteomes" id="UP001175211"/>
    </source>
</evidence>
<dbReference type="CDD" id="cd09870">
    <property type="entry name" value="PIN_YEN1"/>
    <property type="match status" value="1"/>
</dbReference>
<dbReference type="PRINTS" id="PR00853">
    <property type="entry name" value="XPGRADSUPER"/>
</dbReference>
<sequence length="121" mass="13309">MGVAGLWPLLDSSSKTVSLTTLSLAEFSNPHRGYRLGIDTSIWFFHAGYGKGGENPQLRTLFFRPDWKRGKKINKTANKLTTGMKAIIEAFGFEWRTAPGEAKAELAYLNATSVIDGVLSD</sequence>
<keyword evidence="2" id="KW-1185">Reference proteome</keyword>
<dbReference type="SUPFAM" id="SSF88723">
    <property type="entry name" value="PIN domain-like"/>
    <property type="match status" value="1"/>
</dbReference>